<keyword evidence="3" id="KW-1185">Reference proteome</keyword>
<sequence length="415" mass="47236">MFESDSHHNCAKRKYPWFRENIHKSNSYAPGWRFTAKRPKFELYQENVSLDIDTKRAVLESASSVVALLSYTGDQELTQCSGVIIENDATNGHIVLTSARLIRRPTQQNFEENFNFEDDPDENALENHLANNLKVMIYMYDGGSYEGHVCAYDFHYNIAWIRFESNSSIPTVRLRLVDDYINVNPDEEKSVYLRPHSTHFKLVPGGAIVGVGRYFCKPFDLMAAPGEFIMKRRVNEFGCNELLVGTHLMSQCGEGGPLINLSGEVIGLSFYDTGFTPFLPINIAQKCWEHYKRYGELRRPFLGFVATNLWAVDISHIERVISKIPNICNGVLVEKVIEGSSFDSPGLLENDVIVQCGGSTVHSFMEFFEMLWDKKVGDVLQLGVVRGCENELIHVNMVCNEVVQNFYRWPRTGSL</sequence>
<name>A0AAV3RQ85_LITER</name>
<dbReference type="InterPro" id="IPR001478">
    <property type="entry name" value="PDZ"/>
</dbReference>
<gene>
    <name evidence="2" type="ORF">LIER_31184</name>
</gene>
<dbReference type="PANTHER" id="PTHR47389:SF4">
    <property type="entry name" value="OS09G0436400 PROTEIN"/>
    <property type="match status" value="1"/>
</dbReference>
<dbReference type="Gene3D" id="2.40.10.10">
    <property type="entry name" value="Trypsin-like serine proteases"/>
    <property type="match status" value="1"/>
</dbReference>
<evidence type="ECO:0000313" key="2">
    <source>
        <dbReference type="EMBL" id="GAA0183838.1"/>
    </source>
</evidence>
<feature type="domain" description="PDZ" evidence="1">
    <location>
        <begin position="329"/>
        <end position="396"/>
    </location>
</feature>
<dbReference type="SUPFAM" id="SSF50156">
    <property type="entry name" value="PDZ domain-like"/>
    <property type="match status" value="1"/>
</dbReference>
<proteinExistence type="predicted"/>
<evidence type="ECO:0000259" key="1">
    <source>
        <dbReference type="Pfam" id="PF13180"/>
    </source>
</evidence>
<dbReference type="Gene3D" id="2.30.42.10">
    <property type="match status" value="1"/>
</dbReference>
<comment type="caution">
    <text evidence="2">The sequence shown here is derived from an EMBL/GenBank/DDBJ whole genome shotgun (WGS) entry which is preliminary data.</text>
</comment>
<dbReference type="InterPro" id="IPR009003">
    <property type="entry name" value="Peptidase_S1_PA"/>
</dbReference>
<dbReference type="AlphaFoldDB" id="A0AAV3RQ85"/>
<evidence type="ECO:0000313" key="3">
    <source>
        <dbReference type="Proteomes" id="UP001454036"/>
    </source>
</evidence>
<dbReference type="InterPro" id="IPR043504">
    <property type="entry name" value="Peptidase_S1_PA_chymotrypsin"/>
</dbReference>
<protein>
    <recommendedName>
        <fullName evidence="1">PDZ domain-containing protein</fullName>
    </recommendedName>
</protein>
<organism evidence="2 3">
    <name type="scientific">Lithospermum erythrorhizon</name>
    <name type="common">Purple gromwell</name>
    <name type="synonym">Lithospermum officinale var. erythrorhizon</name>
    <dbReference type="NCBI Taxonomy" id="34254"/>
    <lineage>
        <taxon>Eukaryota</taxon>
        <taxon>Viridiplantae</taxon>
        <taxon>Streptophyta</taxon>
        <taxon>Embryophyta</taxon>
        <taxon>Tracheophyta</taxon>
        <taxon>Spermatophyta</taxon>
        <taxon>Magnoliopsida</taxon>
        <taxon>eudicotyledons</taxon>
        <taxon>Gunneridae</taxon>
        <taxon>Pentapetalae</taxon>
        <taxon>asterids</taxon>
        <taxon>lamiids</taxon>
        <taxon>Boraginales</taxon>
        <taxon>Boraginaceae</taxon>
        <taxon>Boraginoideae</taxon>
        <taxon>Lithospermeae</taxon>
        <taxon>Lithospermum</taxon>
    </lineage>
</organism>
<reference evidence="2 3" key="1">
    <citation type="submission" date="2024-01" db="EMBL/GenBank/DDBJ databases">
        <title>The complete chloroplast genome sequence of Lithospermum erythrorhizon: insights into the phylogenetic relationship among Boraginaceae species and the maternal lineages of purple gromwells.</title>
        <authorList>
            <person name="Okada T."/>
            <person name="Watanabe K."/>
        </authorList>
    </citation>
    <scope>NUCLEOTIDE SEQUENCE [LARGE SCALE GENOMIC DNA]</scope>
</reference>
<dbReference type="InterPro" id="IPR036034">
    <property type="entry name" value="PDZ_sf"/>
</dbReference>
<dbReference type="EMBL" id="BAABME010011495">
    <property type="protein sequence ID" value="GAA0183838.1"/>
    <property type="molecule type" value="Genomic_DNA"/>
</dbReference>
<accession>A0AAV3RQ85</accession>
<dbReference type="Pfam" id="PF13180">
    <property type="entry name" value="PDZ_2"/>
    <property type="match status" value="1"/>
</dbReference>
<dbReference type="PANTHER" id="PTHR47389">
    <property type="entry name" value="OS09G0436400 PROTEIN"/>
    <property type="match status" value="1"/>
</dbReference>
<dbReference type="Proteomes" id="UP001454036">
    <property type="component" value="Unassembled WGS sequence"/>
</dbReference>
<dbReference type="SUPFAM" id="SSF50494">
    <property type="entry name" value="Trypsin-like serine proteases"/>
    <property type="match status" value="1"/>
</dbReference>
<dbReference type="Pfam" id="PF13365">
    <property type="entry name" value="Trypsin_2"/>
    <property type="match status" value="1"/>
</dbReference>